<evidence type="ECO:0000256" key="1">
    <source>
        <dbReference type="SAM" id="MobiDB-lite"/>
    </source>
</evidence>
<protein>
    <submittedName>
        <fullName evidence="2">Uncharacterized protein</fullName>
    </submittedName>
</protein>
<feature type="region of interest" description="Disordered" evidence="1">
    <location>
        <begin position="1"/>
        <end position="24"/>
    </location>
</feature>
<proteinExistence type="predicted"/>
<dbReference type="EMBL" id="GBRH01166294">
    <property type="protein sequence ID" value="JAE31602.1"/>
    <property type="molecule type" value="Transcribed_RNA"/>
</dbReference>
<sequence length="24" mass="2571">MDDKSKVKKEIDGPLGSPPRKGTS</sequence>
<name>A0A0A9H4F3_ARUDO</name>
<evidence type="ECO:0000313" key="2">
    <source>
        <dbReference type="EMBL" id="JAE31602.1"/>
    </source>
</evidence>
<dbReference type="AlphaFoldDB" id="A0A0A9H4F3"/>
<accession>A0A0A9H4F3</accession>
<organism evidence="2">
    <name type="scientific">Arundo donax</name>
    <name type="common">Giant reed</name>
    <name type="synonym">Donax arundinaceus</name>
    <dbReference type="NCBI Taxonomy" id="35708"/>
    <lineage>
        <taxon>Eukaryota</taxon>
        <taxon>Viridiplantae</taxon>
        <taxon>Streptophyta</taxon>
        <taxon>Embryophyta</taxon>
        <taxon>Tracheophyta</taxon>
        <taxon>Spermatophyta</taxon>
        <taxon>Magnoliopsida</taxon>
        <taxon>Liliopsida</taxon>
        <taxon>Poales</taxon>
        <taxon>Poaceae</taxon>
        <taxon>PACMAD clade</taxon>
        <taxon>Arundinoideae</taxon>
        <taxon>Arundineae</taxon>
        <taxon>Arundo</taxon>
    </lineage>
</organism>
<reference evidence="2" key="2">
    <citation type="journal article" date="2015" name="Data Brief">
        <title>Shoot transcriptome of the giant reed, Arundo donax.</title>
        <authorList>
            <person name="Barrero R.A."/>
            <person name="Guerrero F.D."/>
            <person name="Moolhuijzen P."/>
            <person name="Goolsby J.A."/>
            <person name="Tidwell J."/>
            <person name="Bellgard S.E."/>
            <person name="Bellgard M.I."/>
        </authorList>
    </citation>
    <scope>NUCLEOTIDE SEQUENCE</scope>
    <source>
        <tissue evidence="2">Shoot tissue taken approximately 20 cm above the soil surface</tissue>
    </source>
</reference>
<reference evidence="2" key="1">
    <citation type="submission" date="2014-09" db="EMBL/GenBank/DDBJ databases">
        <authorList>
            <person name="Magalhaes I.L.F."/>
            <person name="Oliveira U."/>
            <person name="Santos F.R."/>
            <person name="Vidigal T.H.D.A."/>
            <person name="Brescovit A.D."/>
            <person name="Santos A.J."/>
        </authorList>
    </citation>
    <scope>NUCLEOTIDE SEQUENCE</scope>
    <source>
        <tissue evidence="2">Shoot tissue taken approximately 20 cm above the soil surface</tissue>
    </source>
</reference>
<feature type="compositionally biased region" description="Basic and acidic residues" evidence="1">
    <location>
        <begin position="1"/>
        <end position="12"/>
    </location>
</feature>